<dbReference type="GO" id="GO:0005829">
    <property type="term" value="C:cytosol"/>
    <property type="evidence" value="ECO:0007669"/>
    <property type="project" value="UniProtKB-SubCell"/>
</dbReference>
<organism evidence="7 9">
    <name type="scientific">Pseudoalteromonas phenolica</name>
    <dbReference type="NCBI Taxonomy" id="161398"/>
    <lineage>
        <taxon>Bacteria</taxon>
        <taxon>Pseudomonadati</taxon>
        <taxon>Pseudomonadota</taxon>
        <taxon>Gammaproteobacteria</taxon>
        <taxon>Alteromonadales</taxon>
        <taxon>Pseudoalteromonadaceae</taxon>
        <taxon>Pseudoalteromonas</taxon>
    </lineage>
</organism>
<dbReference type="NCBIfam" id="TIGR00208">
    <property type="entry name" value="fliS"/>
    <property type="match status" value="1"/>
</dbReference>
<gene>
    <name evidence="7" type="primary">fliS</name>
    <name evidence="7" type="ORF">C1E23_13535</name>
    <name evidence="8" type="ORF">CWB73_03805</name>
</gene>
<dbReference type="CDD" id="cd16098">
    <property type="entry name" value="FliS"/>
    <property type="match status" value="1"/>
</dbReference>
<evidence type="ECO:0000313" key="7">
    <source>
        <dbReference type="EMBL" id="RZQ52535.1"/>
    </source>
</evidence>
<dbReference type="Pfam" id="PF02561">
    <property type="entry name" value="FliS"/>
    <property type="match status" value="1"/>
</dbReference>
<reference evidence="10" key="3">
    <citation type="submission" date="2019-06" db="EMBL/GenBank/DDBJ databases">
        <title>Co-occurence of chitin degradation, pigmentation and bioactivity in marine Pseudoalteromonas.</title>
        <authorList>
            <person name="Sonnenschein E.C."/>
            <person name="Bech P.K."/>
        </authorList>
    </citation>
    <scope>NUCLEOTIDE SEQUENCE [LARGE SCALE GENOMIC DNA]</scope>
    <source>
        <strain evidence="10">S1189</strain>
    </source>
</reference>
<evidence type="ECO:0000256" key="2">
    <source>
        <dbReference type="ARBA" id="ARBA00008787"/>
    </source>
</evidence>
<dbReference type="InterPro" id="IPR036584">
    <property type="entry name" value="FliS_sf"/>
</dbReference>
<dbReference type="Gene3D" id="1.20.120.340">
    <property type="entry name" value="Flagellar protein FliS"/>
    <property type="match status" value="1"/>
</dbReference>
<sequence>MANSFTKAYQKESVKSRLAGADSYTIITMLMQGALERLARGKGCIERNDLAGKAEHLSRASSIILALMESLDHSVGGEVTQNLSNLYEYMNMRITDASIEKSVEPLVEVMTLMNEIKSAWDAIPREEVDKAMTLQLERG</sequence>
<dbReference type="PIRSF" id="PIRSF039090">
    <property type="entry name" value="Flis"/>
    <property type="match status" value="1"/>
</dbReference>
<evidence type="ECO:0000256" key="1">
    <source>
        <dbReference type="ARBA" id="ARBA00004514"/>
    </source>
</evidence>
<reference evidence="7 9" key="2">
    <citation type="submission" date="2018-01" db="EMBL/GenBank/DDBJ databases">
        <title>Co-occurrence of chitin degradation, pigmentation and bioactivity in marine Pseudoalteromonas.</title>
        <authorList>
            <person name="Paulsen S."/>
            <person name="Gram L."/>
            <person name="Machado H."/>
        </authorList>
    </citation>
    <scope>NUCLEOTIDE SEQUENCE [LARGE SCALE GENOMIC DNA]</scope>
    <source>
        <strain evidence="7 9">S3898</strain>
    </source>
</reference>
<dbReference type="OrthoDB" id="9792010at2"/>
<dbReference type="EMBL" id="PNCM01000009">
    <property type="protein sequence ID" value="TMP82963.1"/>
    <property type="molecule type" value="Genomic_DNA"/>
</dbReference>
<dbReference type="Proteomes" id="UP000307362">
    <property type="component" value="Unassembled WGS sequence"/>
</dbReference>
<keyword evidence="7" id="KW-0966">Cell projection</keyword>
<dbReference type="GO" id="GO:0044780">
    <property type="term" value="P:bacterial-type flagellum assembly"/>
    <property type="evidence" value="ECO:0007669"/>
    <property type="project" value="InterPro"/>
</dbReference>
<evidence type="ECO:0000256" key="3">
    <source>
        <dbReference type="ARBA" id="ARBA00022490"/>
    </source>
</evidence>
<evidence type="ECO:0000256" key="5">
    <source>
        <dbReference type="ARBA" id="ARBA00023186"/>
    </source>
</evidence>
<dbReference type="PANTHER" id="PTHR34773">
    <property type="entry name" value="FLAGELLAR SECRETION CHAPERONE FLIS"/>
    <property type="match status" value="1"/>
</dbReference>
<evidence type="ECO:0000256" key="6">
    <source>
        <dbReference type="PIRNR" id="PIRNR039090"/>
    </source>
</evidence>
<accession>A0A4Q7ILJ9</accession>
<evidence type="ECO:0000313" key="8">
    <source>
        <dbReference type="EMBL" id="TMP82963.1"/>
    </source>
</evidence>
<name>A0A4Q7ILJ9_9GAMM</name>
<comment type="subcellular location">
    <subcellularLocation>
        <location evidence="1 6">Cytoplasm</location>
        <location evidence="1 6">Cytosol</location>
    </subcellularLocation>
</comment>
<keyword evidence="7" id="KW-0969">Cilium</keyword>
<keyword evidence="5" id="KW-0143">Chaperone</keyword>
<evidence type="ECO:0000313" key="10">
    <source>
        <dbReference type="Proteomes" id="UP000307362"/>
    </source>
</evidence>
<dbReference type="InterPro" id="IPR003713">
    <property type="entry name" value="FliS"/>
</dbReference>
<dbReference type="GO" id="GO:0071973">
    <property type="term" value="P:bacterial-type flagellum-dependent cell motility"/>
    <property type="evidence" value="ECO:0007669"/>
    <property type="project" value="TreeGrafter"/>
</dbReference>
<dbReference type="RefSeq" id="WP_130256087.1">
    <property type="nucleotide sequence ID" value="NZ_PNCM01000009.1"/>
</dbReference>
<dbReference type="SUPFAM" id="SSF101116">
    <property type="entry name" value="Flagellar export chaperone FliS"/>
    <property type="match status" value="1"/>
</dbReference>
<protein>
    <recommendedName>
        <fullName evidence="6">Flagellar secretion chaperone FliS</fullName>
    </recommendedName>
</protein>
<comment type="similarity">
    <text evidence="2 6">Belongs to the FliS family.</text>
</comment>
<dbReference type="AlphaFoldDB" id="A0A4Q7ILJ9"/>
<keyword evidence="7" id="KW-0282">Flagellum</keyword>
<dbReference type="Proteomes" id="UP000291338">
    <property type="component" value="Unassembled WGS sequence"/>
</dbReference>
<proteinExistence type="inferred from homology"/>
<keyword evidence="4 6" id="KW-1005">Bacterial flagellum biogenesis</keyword>
<keyword evidence="3 6" id="KW-0963">Cytoplasm</keyword>
<reference evidence="8" key="4">
    <citation type="submission" date="2019-09" db="EMBL/GenBank/DDBJ databases">
        <title>Co-occurence of chitin degradation, pigmentation and bioactivity in marine Pseudoalteromonas.</title>
        <authorList>
            <person name="Sonnenschein E.C."/>
            <person name="Bech P.K."/>
        </authorList>
    </citation>
    <scope>NUCLEOTIDE SEQUENCE</scope>
    <source>
        <strain evidence="8">S1189</strain>
    </source>
</reference>
<reference evidence="8 10" key="1">
    <citation type="submission" date="2017-12" db="EMBL/GenBank/DDBJ databases">
        <authorList>
            <person name="Paulsen S."/>
            <person name="Gram L.K."/>
        </authorList>
    </citation>
    <scope>NUCLEOTIDE SEQUENCE [LARGE SCALE GENOMIC DNA]</scope>
    <source>
        <strain evidence="8 10">S1189</strain>
    </source>
</reference>
<dbReference type="EMBL" id="PPSX01000050">
    <property type="protein sequence ID" value="RZQ52535.1"/>
    <property type="molecule type" value="Genomic_DNA"/>
</dbReference>
<comment type="caution">
    <text evidence="7">The sequence shown here is derived from an EMBL/GenBank/DDBJ whole genome shotgun (WGS) entry which is preliminary data.</text>
</comment>
<dbReference type="PANTHER" id="PTHR34773:SF1">
    <property type="entry name" value="FLAGELLAR SECRETION CHAPERONE FLIS"/>
    <property type="match status" value="1"/>
</dbReference>
<evidence type="ECO:0000313" key="9">
    <source>
        <dbReference type="Proteomes" id="UP000291338"/>
    </source>
</evidence>
<evidence type="ECO:0000256" key="4">
    <source>
        <dbReference type="ARBA" id="ARBA00022795"/>
    </source>
</evidence>